<reference evidence="2" key="1">
    <citation type="journal article" date="2015" name="Nature">
        <title>Complex archaea that bridge the gap between prokaryotes and eukaryotes.</title>
        <authorList>
            <person name="Spang A."/>
            <person name="Saw J.H."/>
            <person name="Jorgensen S.L."/>
            <person name="Zaremba-Niedzwiedzka K."/>
            <person name="Martijn J."/>
            <person name="Lind A.E."/>
            <person name="van Eijk R."/>
            <person name="Schleper C."/>
            <person name="Guy L."/>
            <person name="Ettema T.J."/>
        </authorList>
    </citation>
    <scope>NUCLEOTIDE SEQUENCE</scope>
</reference>
<gene>
    <name evidence="2" type="ORF">LCGC14_2422850</name>
</gene>
<comment type="caution">
    <text evidence="2">The sequence shown here is derived from an EMBL/GenBank/DDBJ whole genome shotgun (WGS) entry which is preliminary data.</text>
</comment>
<organism evidence="2">
    <name type="scientific">marine sediment metagenome</name>
    <dbReference type="NCBI Taxonomy" id="412755"/>
    <lineage>
        <taxon>unclassified sequences</taxon>
        <taxon>metagenomes</taxon>
        <taxon>ecological metagenomes</taxon>
    </lineage>
</organism>
<dbReference type="AlphaFoldDB" id="A0A0F9CBF1"/>
<feature type="region of interest" description="Disordered" evidence="1">
    <location>
        <begin position="1"/>
        <end position="20"/>
    </location>
</feature>
<feature type="non-terminal residue" evidence="2">
    <location>
        <position position="46"/>
    </location>
</feature>
<dbReference type="EMBL" id="LAZR01036882">
    <property type="protein sequence ID" value="KKL23692.1"/>
    <property type="molecule type" value="Genomic_DNA"/>
</dbReference>
<accession>A0A0F9CBF1</accession>
<protein>
    <submittedName>
        <fullName evidence="2">Uncharacterized protein</fullName>
    </submittedName>
</protein>
<evidence type="ECO:0000313" key="2">
    <source>
        <dbReference type="EMBL" id="KKL23692.1"/>
    </source>
</evidence>
<name>A0A0F9CBF1_9ZZZZ</name>
<evidence type="ECO:0000256" key="1">
    <source>
        <dbReference type="SAM" id="MobiDB-lite"/>
    </source>
</evidence>
<sequence>MILRASGVRGSPENPANERRVAMKWVSRRSKARGVQYHLVHEMRGR</sequence>
<proteinExistence type="predicted"/>